<evidence type="ECO:0000313" key="3">
    <source>
        <dbReference type="Proteomes" id="UP001217500"/>
    </source>
</evidence>
<reference evidence="2" key="1">
    <citation type="submission" date="2023-01" db="EMBL/GenBank/DDBJ databases">
        <title>The genome sequence of Kordiimonadaceae bacterium 6D33.</title>
        <authorList>
            <person name="Liu Y."/>
        </authorList>
    </citation>
    <scope>NUCLEOTIDE SEQUENCE</scope>
    <source>
        <strain evidence="2">6D33</strain>
    </source>
</reference>
<accession>A0AAF0BL19</accession>
<dbReference type="Gene3D" id="2.40.128.140">
    <property type="entry name" value="Outer membrane protein"/>
    <property type="match status" value="1"/>
</dbReference>
<keyword evidence="1" id="KW-0732">Signal</keyword>
<evidence type="ECO:0000256" key="1">
    <source>
        <dbReference type="SAM" id="SignalP"/>
    </source>
</evidence>
<feature type="chain" id="PRO_5042033201" evidence="1">
    <location>
        <begin position="27"/>
        <end position="359"/>
    </location>
</feature>
<sequence length="359" mass="39650">MMTHARLNRTVSLFAASLALALPVHAAEPAAAPDRSWTLQVENDLFSQFMGLADSDSDAPDFDGDRGYTQGLRLGLTLKRDKDLFFIFDWIDDNGLSILGGGEGDTSVRTKQYFFGQNIYTPKDITVSTPQPDDRPYAAWLYAGGSVARQTGRSFEVIELDVGVMGPMALGKEVQTTWHDIVNTRHPEGWSNQLRNEPGFVMTYMIASQLVRYDAGDDTNGFGFDITPHGSVAIGTIYDYVSVGGTARVGWGRDREIVTPNRIQPSTPGSDWFSPGSFTGYFFVGAEGRFMARNAFLDGNLFRDSQSVDKHHWVADIVAGAVMFAGDWRLAYTHTFRTEEFHGQEGGQFFGAVSVTKLF</sequence>
<protein>
    <submittedName>
        <fullName evidence="2">Lipid A deacylase LpxR family protein</fullName>
    </submittedName>
</protein>
<dbReference type="EMBL" id="CP116805">
    <property type="protein sequence ID" value="WCL53612.1"/>
    <property type="molecule type" value="Genomic_DNA"/>
</dbReference>
<dbReference type="RefSeq" id="WP_289503124.1">
    <property type="nucleotide sequence ID" value="NZ_CP116805.1"/>
</dbReference>
<gene>
    <name evidence="2" type="ORF">PH603_13820</name>
</gene>
<proteinExistence type="predicted"/>
<dbReference type="Pfam" id="PF09982">
    <property type="entry name" value="LpxR"/>
    <property type="match status" value="1"/>
</dbReference>
<dbReference type="KEGG" id="gso:PH603_13820"/>
<dbReference type="InterPro" id="IPR018707">
    <property type="entry name" value="LpxR"/>
</dbReference>
<evidence type="ECO:0000313" key="2">
    <source>
        <dbReference type="EMBL" id="WCL53612.1"/>
    </source>
</evidence>
<dbReference type="AlphaFoldDB" id="A0AAF0BL19"/>
<feature type="signal peptide" evidence="1">
    <location>
        <begin position="1"/>
        <end position="26"/>
    </location>
</feature>
<name>A0AAF0BL19_9PROT</name>
<keyword evidence="3" id="KW-1185">Reference proteome</keyword>
<dbReference type="InterPro" id="IPR037107">
    <property type="entry name" value="Put_OMP_sf"/>
</dbReference>
<organism evidence="2 3">
    <name type="scientific">Gimibacter soli</name>
    <dbReference type="NCBI Taxonomy" id="3024400"/>
    <lineage>
        <taxon>Bacteria</taxon>
        <taxon>Pseudomonadati</taxon>
        <taxon>Pseudomonadota</taxon>
        <taxon>Alphaproteobacteria</taxon>
        <taxon>Kordiimonadales</taxon>
        <taxon>Temperatibacteraceae</taxon>
        <taxon>Gimibacter</taxon>
    </lineage>
</organism>
<dbReference type="Proteomes" id="UP001217500">
    <property type="component" value="Chromosome"/>
</dbReference>